<keyword evidence="3" id="KW-1003">Cell membrane</keyword>
<name>A0A431V3R0_9GAMM</name>
<protein>
    <submittedName>
        <fullName evidence="10">ABC transporter permease</fullName>
    </submittedName>
</protein>
<evidence type="ECO:0000256" key="7">
    <source>
        <dbReference type="ARBA" id="ARBA00024202"/>
    </source>
</evidence>
<keyword evidence="11" id="KW-1185">Reference proteome</keyword>
<keyword evidence="6 8" id="KW-0472">Membrane</keyword>
<comment type="similarity">
    <text evidence="7">Belongs to the binding-protein-dependent transport system permease family. OppBC subfamily.</text>
</comment>
<comment type="caution">
    <text evidence="10">The sequence shown here is derived from an EMBL/GenBank/DDBJ whole genome shotgun (WGS) entry which is preliminary data.</text>
</comment>
<dbReference type="InterPro" id="IPR000515">
    <property type="entry name" value="MetI-like"/>
</dbReference>
<dbReference type="PANTHER" id="PTHR43163:SF6">
    <property type="entry name" value="DIPEPTIDE TRANSPORT SYSTEM PERMEASE PROTEIN DPPB-RELATED"/>
    <property type="match status" value="1"/>
</dbReference>
<dbReference type="OrthoDB" id="9805855at2"/>
<dbReference type="GO" id="GO:0005886">
    <property type="term" value="C:plasma membrane"/>
    <property type="evidence" value="ECO:0007669"/>
    <property type="project" value="UniProtKB-SubCell"/>
</dbReference>
<dbReference type="GO" id="GO:0055085">
    <property type="term" value="P:transmembrane transport"/>
    <property type="evidence" value="ECO:0007669"/>
    <property type="project" value="InterPro"/>
</dbReference>
<organism evidence="10 11">
    <name type="scientific">Halomonas nitroreducens</name>
    <dbReference type="NCBI Taxonomy" id="447425"/>
    <lineage>
        <taxon>Bacteria</taxon>
        <taxon>Pseudomonadati</taxon>
        <taxon>Pseudomonadota</taxon>
        <taxon>Gammaproteobacteria</taxon>
        <taxon>Oceanospirillales</taxon>
        <taxon>Halomonadaceae</taxon>
        <taxon>Halomonas</taxon>
    </lineage>
</organism>
<evidence type="ECO:0000313" key="11">
    <source>
        <dbReference type="Proteomes" id="UP000267400"/>
    </source>
</evidence>
<dbReference type="AlphaFoldDB" id="A0A431V3R0"/>
<dbReference type="Pfam" id="PF19300">
    <property type="entry name" value="BPD_transp_1_N"/>
    <property type="match status" value="1"/>
</dbReference>
<dbReference type="SUPFAM" id="SSF161098">
    <property type="entry name" value="MetI-like"/>
    <property type="match status" value="1"/>
</dbReference>
<feature type="transmembrane region" description="Helical" evidence="8">
    <location>
        <begin position="154"/>
        <end position="177"/>
    </location>
</feature>
<feature type="transmembrane region" description="Helical" evidence="8">
    <location>
        <begin position="106"/>
        <end position="128"/>
    </location>
</feature>
<dbReference type="Proteomes" id="UP000267400">
    <property type="component" value="Unassembled WGS sequence"/>
</dbReference>
<dbReference type="PANTHER" id="PTHR43163">
    <property type="entry name" value="DIPEPTIDE TRANSPORT SYSTEM PERMEASE PROTEIN DPPB-RELATED"/>
    <property type="match status" value="1"/>
</dbReference>
<evidence type="ECO:0000256" key="5">
    <source>
        <dbReference type="ARBA" id="ARBA00022989"/>
    </source>
</evidence>
<gene>
    <name evidence="10" type="ORF">EKG36_11845</name>
</gene>
<keyword evidence="5 8" id="KW-1133">Transmembrane helix</keyword>
<dbReference type="Gene3D" id="1.10.3720.10">
    <property type="entry name" value="MetI-like"/>
    <property type="match status" value="1"/>
</dbReference>
<evidence type="ECO:0000256" key="3">
    <source>
        <dbReference type="ARBA" id="ARBA00022475"/>
    </source>
</evidence>
<proteinExistence type="inferred from homology"/>
<sequence length="331" mass="36324">MTYLIRRMLGAIPLLIALSIISFALIQLPPGDYADQLQSQAMSMGGLSREDAQAMADAYRERYGLDQPLVVQYLSWMKGMLLDGDFGYSFSQNKPISELVAERLPITLLIAGLSHVLATLVGAGLGIYAATRQYKLGDTVSGLISFIGMTTPRFIMALVLLYWLVFGLGLTNVSSLFSPEFILEPWSLAKFVDLMTHIWPVLLIAVFGGMAYNLRVMRSNMLDVLQAQYVETARAKGLSRRRVVLKHAVPNASHPLVMYQGVALPYMIAGELEVAIVFALPTVGPLIVSAMNAQDVFVVSTFMLLLAVTLVIGNIIADALLTLIDPRLRKQ</sequence>
<comment type="subcellular location">
    <subcellularLocation>
        <location evidence="1 8">Cell membrane</location>
        <topology evidence="1 8">Multi-pass membrane protein</topology>
    </subcellularLocation>
</comment>
<evidence type="ECO:0000313" key="10">
    <source>
        <dbReference type="EMBL" id="RTR02975.1"/>
    </source>
</evidence>
<feature type="domain" description="ABC transmembrane type-1" evidence="9">
    <location>
        <begin position="104"/>
        <end position="316"/>
    </location>
</feature>
<evidence type="ECO:0000256" key="1">
    <source>
        <dbReference type="ARBA" id="ARBA00004651"/>
    </source>
</evidence>
<keyword evidence="4 8" id="KW-0812">Transmembrane</keyword>
<keyword evidence="2 8" id="KW-0813">Transport</keyword>
<evidence type="ECO:0000256" key="6">
    <source>
        <dbReference type="ARBA" id="ARBA00023136"/>
    </source>
</evidence>
<accession>A0A431V3R0</accession>
<dbReference type="Pfam" id="PF00528">
    <property type="entry name" value="BPD_transp_1"/>
    <property type="match status" value="1"/>
</dbReference>
<evidence type="ECO:0000259" key="9">
    <source>
        <dbReference type="PROSITE" id="PS50928"/>
    </source>
</evidence>
<evidence type="ECO:0000256" key="4">
    <source>
        <dbReference type="ARBA" id="ARBA00022692"/>
    </source>
</evidence>
<reference evidence="10 11" key="1">
    <citation type="submission" date="2018-12" db="EMBL/GenBank/DDBJ databases">
        <authorList>
            <person name="Yu L."/>
        </authorList>
    </citation>
    <scope>NUCLEOTIDE SEQUENCE [LARGE SCALE GENOMIC DNA]</scope>
    <source>
        <strain evidence="10 11">11S</strain>
    </source>
</reference>
<dbReference type="InterPro" id="IPR035906">
    <property type="entry name" value="MetI-like_sf"/>
</dbReference>
<dbReference type="PROSITE" id="PS50928">
    <property type="entry name" value="ABC_TM1"/>
    <property type="match status" value="1"/>
</dbReference>
<dbReference type="CDD" id="cd06261">
    <property type="entry name" value="TM_PBP2"/>
    <property type="match status" value="1"/>
</dbReference>
<dbReference type="EMBL" id="RXNS01000010">
    <property type="protein sequence ID" value="RTR02975.1"/>
    <property type="molecule type" value="Genomic_DNA"/>
</dbReference>
<dbReference type="InterPro" id="IPR045621">
    <property type="entry name" value="BPD_transp_1_N"/>
</dbReference>
<feature type="transmembrane region" description="Helical" evidence="8">
    <location>
        <begin position="297"/>
        <end position="324"/>
    </location>
</feature>
<evidence type="ECO:0000256" key="2">
    <source>
        <dbReference type="ARBA" id="ARBA00022448"/>
    </source>
</evidence>
<evidence type="ECO:0000256" key="8">
    <source>
        <dbReference type="RuleBase" id="RU363032"/>
    </source>
</evidence>
<dbReference type="RefSeq" id="WP_126484322.1">
    <property type="nucleotide sequence ID" value="NZ_RXNS01000010.1"/>
</dbReference>
<feature type="transmembrane region" description="Helical" evidence="8">
    <location>
        <begin position="274"/>
        <end position="291"/>
    </location>
</feature>
<feature type="transmembrane region" description="Helical" evidence="8">
    <location>
        <begin position="197"/>
        <end position="214"/>
    </location>
</feature>